<comment type="caution">
    <text evidence="1">The sequence shown here is derived from an EMBL/GenBank/DDBJ whole genome shotgun (WGS) entry which is preliminary data.</text>
</comment>
<keyword evidence="2" id="KW-1185">Reference proteome</keyword>
<dbReference type="Proteomes" id="UP001055879">
    <property type="component" value="Linkage Group LG01"/>
</dbReference>
<organism evidence="1 2">
    <name type="scientific">Arctium lappa</name>
    <name type="common">Greater burdock</name>
    <name type="synonym">Lappa major</name>
    <dbReference type="NCBI Taxonomy" id="4217"/>
    <lineage>
        <taxon>Eukaryota</taxon>
        <taxon>Viridiplantae</taxon>
        <taxon>Streptophyta</taxon>
        <taxon>Embryophyta</taxon>
        <taxon>Tracheophyta</taxon>
        <taxon>Spermatophyta</taxon>
        <taxon>Magnoliopsida</taxon>
        <taxon>eudicotyledons</taxon>
        <taxon>Gunneridae</taxon>
        <taxon>Pentapetalae</taxon>
        <taxon>asterids</taxon>
        <taxon>campanulids</taxon>
        <taxon>Asterales</taxon>
        <taxon>Asteraceae</taxon>
        <taxon>Carduoideae</taxon>
        <taxon>Cardueae</taxon>
        <taxon>Arctiinae</taxon>
        <taxon>Arctium</taxon>
    </lineage>
</organism>
<evidence type="ECO:0000313" key="2">
    <source>
        <dbReference type="Proteomes" id="UP001055879"/>
    </source>
</evidence>
<name>A0ACB9FIY5_ARCLA</name>
<proteinExistence type="predicted"/>
<gene>
    <name evidence="1" type="ORF">L6452_02470</name>
</gene>
<evidence type="ECO:0000313" key="1">
    <source>
        <dbReference type="EMBL" id="KAI3771308.1"/>
    </source>
</evidence>
<accession>A0ACB9FIY5</accession>
<protein>
    <submittedName>
        <fullName evidence="1">Uncharacterized protein</fullName>
    </submittedName>
</protein>
<reference evidence="2" key="1">
    <citation type="journal article" date="2022" name="Mol. Ecol. Resour.">
        <title>The genomes of chicory, endive, great burdock and yacon provide insights into Asteraceae palaeo-polyploidization history and plant inulin production.</title>
        <authorList>
            <person name="Fan W."/>
            <person name="Wang S."/>
            <person name="Wang H."/>
            <person name="Wang A."/>
            <person name="Jiang F."/>
            <person name="Liu H."/>
            <person name="Zhao H."/>
            <person name="Xu D."/>
            <person name="Zhang Y."/>
        </authorList>
    </citation>
    <scope>NUCLEOTIDE SEQUENCE [LARGE SCALE GENOMIC DNA]</scope>
    <source>
        <strain evidence="2">cv. Niubang</strain>
    </source>
</reference>
<dbReference type="EMBL" id="CM042047">
    <property type="protein sequence ID" value="KAI3771308.1"/>
    <property type="molecule type" value="Genomic_DNA"/>
</dbReference>
<sequence length="142" mass="16476">MKGTSPRSFNPRVVSVGPLHREDENVQAFEGQEATYLTHLLRRFSSPPEETLKACVKKVKDSIHEIHTCYVGIKTYGDIEFAKMMVMDACFILEFIQRNFKSDESISRRKMFLAQSVIYDLVLLENQIPFFVLDDIFQCTFL</sequence>
<reference evidence="1 2" key="2">
    <citation type="journal article" date="2022" name="Mol. Ecol. Resour.">
        <title>The genomes of chicory, endive, great burdock and yacon provide insights into Asteraceae paleo-polyploidization history and plant inulin production.</title>
        <authorList>
            <person name="Fan W."/>
            <person name="Wang S."/>
            <person name="Wang H."/>
            <person name="Wang A."/>
            <person name="Jiang F."/>
            <person name="Liu H."/>
            <person name="Zhao H."/>
            <person name="Xu D."/>
            <person name="Zhang Y."/>
        </authorList>
    </citation>
    <scope>NUCLEOTIDE SEQUENCE [LARGE SCALE GENOMIC DNA]</scope>
    <source>
        <strain evidence="2">cv. Niubang</strain>
    </source>
</reference>